<gene>
    <name evidence="3" type="ordered locus">FraEuI1c_2343</name>
</gene>
<dbReference type="OrthoDB" id="9776116at2"/>
<dbReference type="STRING" id="298654.FraEuI1c_2343"/>
<dbReference type="AlphaFoldDB" id="E3J099"/>
<dbReference type="InterPro" id="IPR002881">
    <property type="entry name" value="DUF58"/>
</dbReference>
<proteinExistence type="predicted"/>
<evidence type="ECO:0000313" key="4">
    <source>
        <dbReference type="Proteomes" id="UP000002484"/>
    </source>
</evidence>
<dbReference type="KEGG" id="fri:FraEuI1c_2343"/>
<dbReference type="PANTHER" id="PTHR33608:SF6">
    <property type="entry name" value="BLL2464 PROTEIN"/>
    <property type="match status" value="1"/>
</dbReference>
<accession>E3J099</accession>
<dbReference type="InParanoid" id="E3J099"/>
<dbReference type="HOGENOM" id="CLU_054927_2_1_11"/>
<feature type="region of interest" description="Disordered" evidence="1">
    <location>
        <begin position="348"/>
        <end position="370"/>
    </location>
</feature>
<feature type="region of interest" description="Disordered" evidence="1">
    <location>
        <begin position="187"/>
        <end position="207"/>
    </location>
</feature>
<reference evidence="3 4" key="1">
    <citation type="submission" date="2010-10" db="EMBL/GenBank/DDBJ databases">
        <title>Complete sequence of Frankia sp. EuI1c.</title>
        <authorList>
            <consortium name="US DOE Joint Genome Institute"/>
            <person name="Lucas S."/>
            <person name="Copeland A."/>
            <person name="Lapidus A."/>
            <person name="Cheng J.-F."/>
            <person name="Bruce D."/>
            <person name="Goodwin L."/>
            <person name="Pitluck S."/>
            <person name="Chertkov O."/>
            <person name="Detter J.C."/>
            <person name="Han C."/>
            <person name="Tapia R."/>
            <person name="Land M."/>
            <person name="Hauser L."/>
            <person name="Jeffries C."/>
            <person name="Kyrpides N."/>
            <person name="Ivanova N."/>
            <person name="Mikhailova N."/>
            <person name="Beauchemin N."/>
            <person name="Sen A."/>
            <person name="Sur S.A."/>
            <person name="Gtari M."/>
            <person name="Wall L."/>
            <person name="Tisa L."/>
            <person name="Woyke T."/>
        </authorList>
    </citation>
    <scope>NUCLEOTIDE SEQUENCE [LARGE SCALE GENOMIC DNA]</scope>
    <source>
        <strain evidence="4">DSM 45817 / CECT 9037 / EuI1c</strain>
    </source>
</reference>
<organism evidence="3 4">
    <name type="scientific">Pseudofrankia inefficax (strain DSM 45817 / CECT 9037 / DDB 130130 / EuI1c)</name>
    <name type="common">Frankia inefficax</name>
    <dbReference type="NCBI Taxonomy" id="298654"/>
    <lineage>
        <taxon>Bacteria</taxon>
        <taxon>Bacillati</taxon>
        <taxon>Actinomycetota</taxon>
        <taxon>Actinomycetes</taxon>
        <taxon>Frankiales</taxon>
        <taxon>Frankiaceae</taxon>
        <taxon>Pseudofrankia</taxon>
    </lineage>
</organism>
<sequence length="370" mass="39540">MSPGPGTDSAGQTDSAGRTHAAGQTYAAGQHVRATDPVVERTLRHLELTVLRRLDGLLLGDYLGLLPGQGSEKAESREYQFGDDVRRMDWAVTARTTVPHVHDLIADRELETWALVDLTGSQRFGSARCEKRDLAIAATGAVGFLTARTGNRMGAVALTDTGTRLIPARPGRAGLRALLRTLLTIGTPAEPPPRAGRGTAAAAGTADGARAGTDLATAIESLRRPPRRRGLVVVVSDFLSVDLRWERPLRALAGRHDLLAIEVIDPLELSLPNVGPLAVVDPETGALFDLPTHSRRFRARYEQAAARHRDDVAAALRGAGASHLRLRTDTDWLIEIARYAAASRRGQAALRSAGARGRPGTNATRTGRTS</sequence>
<dbReference type="eggNOG" id="COG1721">
    <property type="taxonomic scope" value="Bacteria"/>
</dbReference>
<feature type="compositionally biased region" description="Low complexity" evidence="1">
    <location>
        <begin position="195"/>
        <end position="207"/>
    </location>
</feature>
<feature type="domain" description="DUF58" evidence="2">
    <location>
        <begin position="75"/>
        <end position="310"/>
    </location>
</feature>
<feature type="region of interest" description="Disordered" evidence="1">
    <location>
        <begin position="1"/>
        <end position="33"/>
    </location>
</feature>
<dbReference type="EMBL" id="CP002299">
    <property type="protein sequence ID" value="ADP80382.1"/>
    <property type="molecule type" value="Genomic_DNA"/>
</dbReference>
<feature type="compositionally biased region" description="Polar residues" evidence="1">
    <location>
        <begin position="361"/>
        <end position="370"/>
    </location>
</feature>
<dbReference type="RefSeq" id="WP_013423500.1">
    <property type="nucleotide sequence ID" value="NC_014666.1"/>
</dbReference>
<evidence type="ECO:0000256" key="1">
    <source>
        <dbReference type="SAM" id="MobiDB-lite"/>
    </source>
</evidence>
<protein>
    <recommendedName>
        <fullName evidence="2">DUF58 domain-containing protein</fullName>
    </recommendedName>
</protein>
<keyword evidence="4" id="KW-1185">Reference proteome</keyword>
<dbReference type="Proteomes" id="UP000002484">
    <property type="component" value="Chromosome"/>
</dbReference>
<dbReference type="Pfam" id="PF01882">
    <property type="entry name" value="DUF58"/>
    <property type="match status" value="1"/>
</dbReference>
<dbReference type="PANTHER" id="PTHR33608">
    <property type="entry name" value="BLL2464 PROTEIN"/>
    <property type="match status" value="1"/>
</dbReference>
<evidence type="ECO:0000313" key="3">
    <source>
        <dbReference type="EMBL" id="ADP80382.1"/>
    </source>
</evidence>
<evidence type="ECO:0000259" key="2">
    <source>
        <dbReference type="Pfam" id="PF01882"/>
    </source>
</evidence>
<name>E3J099_PSEI1</name>